<keyword evidence="2 4" id="KW-0238">DNA-binding</keyword>
<comment type="caution">
    <text evidence="6">The sequence shown here is derived from an EMBL/GenBank/DDBJ whole genome shotgun (WGS) entry which is preliminary data.</text>
</comment>
<dbReference type="Proteomes" id="UP001461163">
    <property type="component" value="Unassembled WGS sequence"/>
</dbReference>
<keyword evidence="7" id="KW-1185">Reference proteome</keyword>
<dbReference type="EMBL" id="JBBMQS010000005">
    <property type="protein sequence ID" value="MEM5497746.1"/>
    <property type="molecule type" value="Genomic_DNA"/>
</dbReference>
<evidence type="ECO:0000313" key="7">
    <source>
        <dbReference type="Proteomes" id="UP001461163"/>
    </source>
</evidence>
<gene>
    <name evidence="6" type="ORF">WNY77_10110</name>
</gene>
<dbReference type="InterPro" id="IPR050109">
    <property type="entry name" value="HTH-type_TetR-like_transc_reg"/>
</dbReference>
<keyword evidence="3" id="KW-0804">Transcription</keyword>
<dbReference type="InterPro" id="IPR001647">
    <property type="entry name" value="HTH_TetR"/>
</dbReference>
<dbReference type="SUPFAM" id="SSF48498">
    <property type="entry name" value="Tetracyclin repressor-like, C-terminal domain"/>
    <property type="match status" value="1"/>
</dbReference>
<sequence length="198" mass="22110">MNIAKRKILQAASELFLEGGIAALSVRSIAKHAGVSTIGIYSHFQGKEGILDELYIQGFELVMQAMDFEQHDLSPKEVMRRGIRGYFAMAEAHEGHYRLIFGENDSRYTPSEEAKAVAEKAFGQLLKVTALLLPDDANMALKHKNALEIWAFVHGYVSLKHHAVASIFETPDWYVMAEDALCMHIDAILATHTHLNSE</sequence>
<evidence type="ECO:0000256" key="2">
    <source>
        <dbReference type="ARBA" id="ARBA00023125"/>
    </source>
</evidence>
<dbReference type="PANTHER" id="PTHR30055">
    <property type="entry name" value="HTH-TYPE TRANSCRIPTIONAL REGULATOR RUTR"/>
    <property type="match status" value="1"/>
</dbReference>
<dbReference type="PANTHER" id="PTHR30055:SF234">
    <property type="entry name" value="HTH-TYPE TRANSCRIPTIONAL REGULATOR BETI"/>
    <property type="match status" value="1"/>
</dbReference>
<proteinExistence type="predicted"/>
<reference evidence="6 7" key="1">
    <citation type="submission" date="2024-03" db="EMBL/GenBank/DDBJ databases">
        <title>Community enrichment and isolation of bacterial strains for fucoidan degradation.</title>
        <authorList>
            <person name="Sichert A."/>
        </authorList>
    </citation>
    <scope>NUCLEOTIDE SEQUENCE [LARGE SCALE GENOMIC DNA]</scope>
    <source>
        <strain evidence="6 7">AS12</strain>
    </source>
</reference>
<feature type="domain" description="HTH tetR-type" evidence="5">
    <location>
        <begin position="2"/>
        <end position="62"/>
    </location>
</feature>
<name>A0ABU9SV33_9ALTE</name>
<feature type="DNA-binding region" description="H-T-H motif" evidence="4">
    <location>
        <begin position="25"/>
        <end position="44"/>
    </location>
</feature>
<dbReference type="Gene3D" id="1.10.357.10">
    <property type="entry name" value="Tetracycline Repressor, domain 2"/>
    <property type="match status" value="1"/>
</dbReference>
<evidence type="ECO:0000313" key="6">
    <source>
        <dbReference type="EMBL" id="MEM5497746.1"/>
    </source>
</evidence>
<evidence type="ECO:0000256" key="3">
    <source>
        <dbReference type="ARBA" id="ARBA00023163"/>
    </source>
</evidence>
<dbReference type="InterPro" id="IPR025996">
    <property type="entry name" value="MT1864/Rv1816-like_C"/>
</dbReference>
<keyword evidence="1" id="KW-0805">Transcription regulation</keyword>
<organism evidence="6 7">
    <name type="scientific">Paraglaciecola mesophila</name>
    <dbReference type="NCBI Taxonomy" id="197222"/>
    <lineage>
        <taxon>Bacteria</taxon>
        <taxon>Pseudomonadati</taxon>
        <taxon>Pseudomonadota</taxon>
        <taxon>Gammaproteobacteria</taxon>
        <taxon>Alteromonadales</taxon>
        <taxon>Alteromonadaceae</taxon>
        <taxon>Paraglaciecola</taxon>
    </lineage>
</organism>
<accession>A0ABU9SV33</accession>
<dbReference type="InterPro" id="IPR036271">
    <property type="entry name" value="Tet_transcr_reg_TetR-rel_C_sf"/>
</dbReference>
<dbReference type="RefSeq" id="WP_342881635.1">
    <property type="nucleotide sequence ID" value="NZ_JBBMQS010000005.1"/>
</dbReference>
<dbReference type="Pfam" id="PF00440">
    <property type="entry name" value="TetR_N"/>
    <property type="match status" value="1"/>
</dbReference>
<dbReference type="PRINTS" id="PR00455">
    <property type="entry name" value="HTHTETR"/>
</dbReference>
<dbReference type="InterPro" id="IPR009057">
    <property type="entry name" value="Homeodomain-like_sf"/>
</dbReference>
<evidence type="ECO:0000256" key="1">
    <source>
        <dbReference type="ARBA" id="ARBA00023015"/>
    </source>
</evidence>
<evidence type="ECO:0000256" key="4">
    <source>
        <dbReference type="PROSITE-ProRule" id="PRU00335"/>
    </source>
</evidence>
<dbReference type="Pfam" id="PF13305">
    <property type="entry name" value="TetR_C_33"/>
    <property type="match status" value="1"/>
</dbReference>
<protein>
    <submittedName>
        <fullName evidence="6">TetR/AcrR family transcriptional regulator</fullName>
    </submittedName>
</protein>
<dbReference type="SUPFAM" id="SSF46689">
    <property type="entry name" value="Homeodomain-like"/>
    <property type="match status" value="1"/>
</dbReference>
<evidence type="ECO:0000259" key="5">
    <source>
        <dbReference type="PROSITE" id="PS50977"/>
    </source>
</evidence>
<dbReference type="PROSITE" id="PS50977">
    <property type="entry name" value="HTH_TETR_2"/>
    <property type="match status" value="1"/>
</dbReference>